<dbReference type="InterPro" id="IPR016213">
    <property type="entry name" value="Polyphenol_oxidase"/>
</dbReference>
<evidence type="ECO:0000256" key="5">
    <source>
        <dbReference type="ARBA" id="ARBA00023008"/>
    </source>
</evidence>
<dbReference type="InterPro" id="IPR008922">
    <property type="entry name" value="Di-copper_centre_dom_sf"/>
</dbReference>
<feature type="domain" description="Tyrosinase copper-binding" evidence="11">
    <location>
        <begin position="208"/>
        <end position="225"/>
    </location>
</feature>
<keyword evidence="2 7" id="KW-0479">Metal-binding</keyword>
<feature type="domain" description="Tyrosinase copper-binding" evidence="12">
    <location>
        <begin position="367"/>
        <end position="378"/>
    </location>
</feature>
<dbReference type="FunFam" id="1.10.1280.10:FF:000007">
    <property type="entry name" value="Polyphenol oxidase, chloroplastic"/>
    <property type="match status" value="1"/>
</dbReference>
<feature type="disulfide bond" evidence="8">
    <location>
        <begin position="126"/>
        <end position="188"/>
    </location>
</feature>
<reference evidence="13" key="1">
    <citation type="submission" date="2022-04" db="EMBL/GenBank/DDBJ databases">
        <title>Carnegiea gigantea Genome sequencing and assembly v2.</title>
        <authorList>
            <person name="Copetti D."/>
            <person name="Sanderson M.J."/>
            <person name="Burquez A."/>
            <person name="Wojciechowski M.F."/>
        </authorList>
    </citation>
    <scope>NUCLEOTIDE SEQUENCE</scope>
    <source>
        <strain evidence="13">SGP5-SGP5p</strain>
        <tissue evidence="13">Aerial part</tissue>
    </source>
</reference>
<evidence type="ECO:0000256" key="2">
    <source>
        <dbReference type="ARBA" id="ARBA00022723"/>
    </source>
</evidence>
<dbReference type="Pfam" id="PF00264">
    <property type="entry name" value="Tyrosinase"/>
    <property type="match status" value="1"/>
</dbReference>
<dbReference type="InterPro" id="IPR022739">
    <property type="entry name" value="Polyphenol_oxidase_cen"/>
</dbReference>
<feature type="disulfide bond" evidence="8">
    <location>
        <begin position="111"/>
        <end position="127"/>
    </location>
</feature>
<dbReference type="PIRSF" id="PIRSF000290">
    <property type="entry name" value="PPO_plant"/>
    <property type="match status" value="1"/>
</dbReference>
<dbReference type="OrthoDB" id="6132182at2759"/>
<dbReference type="GO" id="GO:0046148">
    <property type="term" value="P:pigment biosynthetic process"/>
    <property type="evidence" value="ECO:0007669"/>
    <property type="project" value="InterPro"/>
</dbReference>
<feature type="binding site" evidence="7">
    <location>
        <position position="217"/>
    </location>
    <ligand>
        <name>Cu cation</name>
        <dbReference type="ChEBI" id="CHEBI:23378"/>
        <label>A</label>
    </ligand>
</feature>
<dbReference type="Gene3D" id="1.10.1280.10">
    <property type="entry name" value="Di-copper center containing domain from catechol oxidase"/>
    <property type="match status" value="1"/>
</dbReference>
<keyword evidence="3" id="KW-0883">Thioether bond</keyword>
<dbReference type="EMBL" id="JAKOGI010003838">
    <property type="protein sequence ID" value="KAJ8420117.1"/>
    <property type="molecule type" value="Genomic_DNA"/>
</dbReference>
<dbReference type="Pfam" id="PF12143">
    <property type="entry name" value="PPO1_KFDV"/>
    <property type="match status" value="1"/>
</dbReference>
<sequence length="606" mass="67885">MRAAQQSTSTPTLVTSALGASNPLFPKASQLPTPRGQTHPLNKPKLSCNAAKNDGHGPNKSANKEYSTSNCKLDRRNMLIGLGGLYGAATTLGSQPATLAAPIATPELGNCKLPTDLPPGVQEFNCCPPKDKIVDFELPPIPNPLRVRPAAHLVDEKYVEKFSKAIALMKALPADDPRNFTQQANVHCAYCNGAYTPVGFPDLELQVHASWLFFPFHRWYLYFFERILGKLIDDPTFAMPFWNWDNPAGMQMPALYANTYSPLYNPRRNFYHQPPTVADLNYDGITETELTDDELITTNLTTMYRQMVSNAKNAKLFLGQPYRLGDQPDPGAGSIENVPHNILHTWCGDPKQPHDEDMGSFYSAARDPIFYGHHSNVDRMWSIWKTLGGNRRDFTDRDWLDASFIFFDENAQAVRVKVRDCLDDKKLGYTYQDVDIPWLKNRPSPRRSRVATAFSGRPMAAKATTGSSSGTTFPKPLTSVIKTEVNRPAKLRSRSQKEDEEEVLVIELELEQDKFIKFDVYVNEEDEIPSKKNRLKSEYAGSYVHIPHVHTHGGKNKKVKNYFRVGLTDLIEDLGADNDDALIVKLVPRAGEDAVVITNVKIELAS</sequence>
<evidence type="ECO:0000256" key="7">
    <source>
        <dbReference type="PIRSR" id="PIRSR000290-1"/>
    </source>
</evidence>
<dbReference type="PANTHER" id="PTHR11474">
    <property type="entry name" value="TYROSINASE FAMILY MEMBER"/>
    <property type="match status" value="1"/>
</dbReference>
<keyword evidence="6 8" id="KW-1015">Disulfide bond</keyword>
<evidence type="ECO:0000256" key="6">
    <source>
        <dbReference type="ARBA" id="ARBA00023157"/>
    </source>
</evidence>
<feature type="binding site" evidence="7">
    <location>
        <position position="187"/>
    </location>
    <ligand>
        <name>Cu cation</name>
        <dbReference type="ChEBI" id="CHEBI:23378"/>
        <label>A</label>
    </ligand>
</feature>
<organism evidence="13 14">
    <name type="scientific">Carnegiea gigantea</name>
    <dbReference type="NCBI Taxonomy" id="171969"/>
    <lineage>
        <taxon>Eukaryota</taxon>
        <taxon>Viridiplantae</taxon>
        <taxon>Streptophyta</taxon>
        <taxon>Embryophyta</taxon>
        <taxon>Tracheophyta</taxon>
        <taxon>Spermatophyta</taxon>
        <taxon>Magnoliopsida</taxon>
        <taxon>eudicotyledons</taxon>
        <taxon>Gunneridae</taxon>
        <taxon>Pentapetalae</taxon>
        <taxon>Caryophyllales</taxon>
        <taxon>Cactineae</taxon>
        <taxon>Cactaceae</taxon>
        <taxon>Cactoideae</taxon>
        <taxon>Echinocereeae</taxon>
        <taxon>Carnegiea</taxon>
    </lineage>
</organism>
<dbReference type="Proteomes" id="UP001153076">
    <property type="component" value="Unassembled WGS sequence"/>
</dbReference>
<dbReference type="AlphaFoldDB" id="A0A9Q1GIZ7"/>
<comment type="similarity">
    <text evidence="1">Belongs to the tyrosinase family.</text>
</comment>
<accession>A0A9Q1GIZ7</accession>
<gene>
    <name evidence="13" type="ORF">Cgig2_032309</name>
</gene>
<comment type="caution">
    <text evidence="13">The sequence shown here is derived from an EMBL/GenBank/DDBJ whole genome shotgun (WGS) entry which is preliminary data.</text>
</comment>
<evidence type="ECO:0000256" key="9">
    <source>
        <dbReference type="PIRSR" id="PIRSR000290-3"/>
    </source>
</evidence>
<name>A0A9Q1GIZ7_9CARY</name>
<evidence type="ECO:0000256" key="10">
    <source>
        <dbReference type="SAM" id="MobiDB-lite"/>
    </source>
</evidence>
<keyword evidence="14" id="KW-1185">Reference proteome</keyword>
<evidence type="ECO:0000259" key="12">
    <source>
        <dbReference type="PROSITE" id="PS00498"/>
    </source>
</evidence>
<evidence type="ECO:0000313" key="14">
    <source>
        <dbReference type="Proteomes" id="UP001153076"/>
    </source>
</evidence>
<feature type="binding site" evidence="7">
    <location>
        <position position="340"/>
    </location>
    <ligand>
        <name>Cu cation</name>
        <dbReference type="ChEBI" id="CHEBI:23378"/>
        <label>B</label>
    </ligand>
</feature>
<evidence type="ECO:0000256" key="4">
    <source>
        <dbReference type="ARBA" id="ARBA00023002"/>
    </source>
</evidence>
<proteinExistence type="inferred from homology"/>
<protein>
    <recommendedName>
        <fullName evidence="11 12">Tyrosinase copper-binding domain-containing protein</fullName>
    </recommendedName>
</protein>
<dbReference type="Pfam" id="PF12142">
    <property type="entry name" value="PPO1_DWL"/>
    <property type="match status" value="1"/>
</dbReference>
<evidence type="ECO:0000256" key="8">
    <source>
        <dbReference type="PIRSR" id="PIRSR000290-2"/>
    </source>
</evidence>
<evidence type="ECO:0000256" key="1">
    <source>
        <dbReference type="ARBA" id="ARBA00009928"/>
    </source>
</evidence>
<dbReference type="InterPro" id="IPR022740">
    <property type="entry name" value="Polyphenol_oxidase_C"/>
</dbReference>
<dbReference type="SUPFAM" id="SSF48056">
    <property type="entry name" value="Di-copper centre-containing domain"/>
    <property type="match status" value="1"/>
</dbReference>
<dbReference type="GO" id="GO:0004097">
    <property type="term" value="F:catechol oxidase activity"/>
    <property type="evidence" value="ECO:0007669"/>
    <property type="project" value="InterPro"/>
</dbReference>
<feature type="compositionally biased region" description="Polar residues" evidence="10">
    <location>
        <begin position="1"/>
        <end position="19"/>
    </location>
</feature>
<evidence type="ECO:0000256" key="3">
    <source>
        <dbReference type="ARBA" id="ARBA00022784"/>
    </source>
</evidence>
<feature type="binding site" evidence="7">
    <location>
        <position position="344"/>
    </location>
    <ligand>
        <name>Cu cation</name>
        <dbReference type="ChEBI" id="CHEBI:23378"/>
        <label>B</label>
    </ligand>
</feature>
<feature type="binding site" evidence="7">
    <location>
        <position position="374"/>
    </location>
    <ligand>
        <name>Cu cation</name>
        <dbReference type="ChEBI" id="CHEBI:23378"/>
        <label>B</label>
    </ligand>
</feature>
<dbReference type="InterPro" id="IPR050316">
    <property type="entry name" value="Tyrosinase/Hemocyanin"/>
</dbReference>
<dbReference type="PANTHER" id="PTHR11474:SF76">
    <property type="entry name" value="SHKT DOMAIN-CONTAINING PROTEIN"/>
    <property type="match status" value="1"/>
</dbReference>
<dbReference type="PROSITE" id="PS00498">
    <property type="entry name" value="TYROSINASE_2"/>
    <property type="match status" value="1"/>
</dbReference>
<keyword evidence="5 7" id="KW-0186">Copper</keyword>
<feature type="region of interest" description="Disordered" evidence="10">
    <location>
        <begin position="1"/>
        <end position="67"/>
    </location>
</feature>
<evidence type="ECO:0000313" key="13">
    <source>
        <dbReference type="EMBL" id="KAJ8420117.1"/>
    </source>
</evidence>
<dbReference type="InterPro" id="IPR002227">
    <property type="entry name" value="Tyrosinase_Cu-bd"/>
</dbReference>
<feature type="compositionally biased region" description="Polar residues" evidence="10">
    <location>
        <begin position="30"/>
        <end position="40"/>
    </location>
</feature>
<dbReference type="PRINTS" id="PR00092">
    <property type="entry name" value="TYROSINASE"/>
</dbReference>
<keyword evidence="4" id="KW-0560">Oxidoreductase</keyword>
<feature type="cross-link" description="2'-(S-cysteinyl)-histidine (Cys-His)" evidence="9">
    <location>
        <begin position="191"/>
        <end position="208"/>
    </location>
</feature>
<comment type="cofactor">
    <cofactor evidence="7">
        <name>Cu(2+)</name>
        <dbReference type="ChEBI" id="CHEBI:29036"/>
    </cofactor>
    <text evidence="7">Binds 2 copper ions per subunit.</text>
</comment>
<dbReference type="PROSITE" id="PS00497">
    <property type="entry name" value="TYROSINASE_1"/>
    <property type="match status" value="1"/>
</dbReference>
<feature type="region of interest" description="Disordered" evidence="10">
    <location>
        <begin position="457"/>
        <end position="476"/>
    </location>
</feature>
<feature type="binding site" evidence="7">
    <location>
        <position position="208"/>
    </location>
    <ligand>
        <name>Cu cation</name>
        <dbReference type="ChEBI" id="CHEBI:23378"/>
        <label>A</label>
    </ligand>
</feature>
<evidence type="ECO:0000259" key="11">
    <source>
        <dbReference type="PROSITE" id="PS00497"/>
    </source>
</evidence>
<dbReference type="GO" id="GO:0046872">
    <property type="term" value="F:metal ion binding"/>
    <property type="evidence" value="ECO:0007669"/>
    <property type="project" value="UniProtKB-KW"/>
</dbReference>